<evidence type="ECO:0000313" key="2">
    <source>
        <dbReference type="EMBL" id="SEA20455.1"/>
    </source>
</evidence>
<sequence length="143" mass="16652">MRQFSLKDGGIFMKKAVAGLLLVLATFLLANTMMASTVFAQDVWVYTDKRGSEFYVKTETAQYVDSVNPNWGYMHRFYLEVTCVKVFSDGYKMKIDYQWDYDEKTGTWDGGTFSSLDDKNHPENRIIFENAKKYASRTVKRSW</sequence>
<accession>A0A1H3Z9Z8</accession>
<evidence type="ECO:0000313" key="3">
    <source>
        <dbReference type="Proteomes" id="UP000183469"/>
    </source>
</evidence>
<organism evidence="2 3">
    <name type="scientific">Selenomonas ruminantium</name>
    <dbReference type="NCBI Taxonomy" id="971"/>
    <lineage>
        <taxon>Bacteria</taxon>
        <taxon>Bacillati</taxon>
        <taxon>Bacillota</taxon>
        <taxon>Negativicutes</taxon>
        <taxon>Selenomonadales</taxon>
        <taxon>Selenomonadaceae</taxon>
        <taxon>Selenomonas</taxon>
    </lineage>
</organism>
<protein>
    <submittedName>
        <fullName evidence="2">Uncharacterized protein</fullName>
    </submittedName>
</protein>
<dbReference type="EMBL" id="FNQG01000010">
    <property type="protein sequence ID" value="SEA20455.1"/>
    <property type="molecule type" value="Genomic_DNA"/>
</dbReference>
<reference evidence="2 3" key="1">
    <citation type="submission" date="2016-10" db="EMBL/GenBank/DDBJ databases">
        <authorList>
            <person name="de Groot N.N."/>
        </authorList>
    </citation>
    <scope>NUCLEOTIDE SEQUENCE [LARGE SCALE GENOMIC DNA]</scope>
    <source>
        <strain evidence="2 3">DSM 2872</strain>
    </source>
</reference>
<feature type="chain" id="PRO_5010161840" evidence="1">
    <location>
        <begin position="41"/>
        <end position="143"/>
    </location>
</feature>
<dbReference type="AlphaFoldDB" id="A0A1H3Z9Z8"/>
<gene>
    <name evidence="2" type="ORF">SAMN05660648_02361</name>
</gene>
<dbReference type="Proteomes" id="UP000183469">
    <property type="component" value="Unassembled WGS sequence"/>
</dbReference>
<proteinExistence type="predicted"/>
<feature type="signal peptide" evidence="1">
    <location>
        <begin position="1"/>
        <end position="40"/>
    </location>
</feature>
<name>A0A1H3Z9Z8_SELRU</name>
<evidence type="ECO:0000256" key="1">
    <source>
        <dbReference type="SAM" id="SignalP"/>
    </source>
</evidence>
<keyword evidence="1" id="KW-0732">Signal</keyword>